<dbReference type="AlphaFoldDB" id="A0AAN5DBS7"/>
<sequence>FCFVLQYIRSGLSLKVGVSALRSGYHDAGGNDTCSIPDSKWSLKCSFSVVRVSCTNLEDAPFRSDIITIIRIFSRSSVRAFCRSCSRVGTRYDTFPLRIVGTPIINSFFGNRLSGYRRAGLRDSKSLAPIRWG</sequence>
<reference evidence="2" key="1">
    <citation type="submission" date="2022-10" db="EMBL/GenBank/DDBJ databases">
        <title>Genome assembly of Pristionchus species.</title>
        <authorList>
            <person name="Yoshida K."/>
            <person name="Sommer R.J."/>
        </authorList>
    </citation>
    <scope>NUCLEOTIDE SEQUENCE [LARGE SCALE GENOMIC DNA]</scope>
    <source>
        <strain evidence="2">RS5460</strain>
    </source>
</reference>
<protein>
    <submittedName>
        <fullName evidence="1">Uncharacterized protein</fullName>
    </submittedName>
</protein>
<dbReference type="EMBL" id="BTRK01000006">
    <property type="protein sequence ID" value="GMR60199.1"/>
    <property type="molecule type" value="Genomic_DNA"/>
</dbReference>
<keyword evidence="2" id="KW-1185">Reference proteome</keyword>
<name>A0AAN5DBS7_9BILA</name>
<dbReference type="Proteomes" id="UP001328107">
    <property type="component" value="Unassembled WGS sequence"/>
</dbReference>
<evidence type="ECO:0000313" key="1">
    <source>
        <dbReference type="EMBL" id="GMR60199.1"/>
    </source>
</evidence>
<evidence type="ECO:0000313" key="2">
    <source>
        <dbReference type="Proteomes" id="UP001328107"/>
    </source>
</evidence>
<comment type="caution">
    <text evidence="1">The sequence shown here is derived from an EMBL/GenBank/DDBJ whole genome shotgun (WGS) entry which is preliminary data.</text>
</comment>
<accession>A0AAN5DBS7</accession>
<organism evidence="1 2">
    <name type="scientific">Pristionchus mayeri</name>
    <dbReference type="NCBI Taxonomy" id="1317129"/>
    <lineage>
        <taxon>Eukaryota</taxon>
        <taxon>Metazoa</taxon>
        <taxon>Ecdysozoa</taxon>
        <taxon>Nematoda</taxon>
        <taxon>Chromadorea</taxon>
        <taxon>Rhabditida</taxon>
        <taxon>Rhabditina</taxon>
        <taxon>Diplogasteromorpha</taxon>
        <taxon>Diplogasteroidea</taxon>
        <taxon>Neodiplogasteridae</taxon>
        <taxon>Pristionchus</taxon>
    </lineage>
</organism>
<proteinExistence type="predicted"/>
<feature type="non-terminal residue" evidence="1">
    <location>
        <position position="1"/>
    </location>
</feature>
<gene>
    <name evidence="1" type="ORF">PMAYCL1PPCAC_30394</name>
</gene>